<dbReference type="EMBL" id="JBEPLJ010000015">
    <property type="protein sequence ID" value="MET3587611.1"/>
    <property type="molecule type" value="Genomic_DNA"/>
</dbReference>
<gene>
    <name evidence="3" type="ORF">ABID21_003739</name>
</gene>
<sequence>MTLEVLARTAPTETQVKGSGRAAGENGEANGFSSALSNAGRGASEEKAAEGHRWSAQDAQGDESRLTDAPVRYSIKAVLIDTGEAALQGQVMQGQVMQGKAAQAQDVSQAKTPAIEKHGAPRKGGSEEADGSDAPKAAEEGDGTTAPATAEAHQGAADLLAILAGQRAASNATSAPQSGNAAEGRKTSEGSGGERSAKASSEVAAVARGQDLPIDVLDMPTADDPGAGNDRNLRFINAKNGSLNAELAMAAQSRDAAGAESKTGTSQTDTVMVLDSRRFIGMQTSSNGASLMAAMVGDQAWSAAMQPDATLSNIASQGSSGSVMHMLKLQMTPHDLGTVTATLKMSGEQLHVHLTVESRAAHRQLSEDSSGMLDALRSQGFSVDQVTISIAPSTESDAQKGQQGAQAGQQQAPGNGERQGSTNRDQSGTRFSDIADDRNTDNDASLDILPASGPGGAGGPSAGQLYL</sequence>
<feature type="domain" description="Flagellar hook-length control protein-like C-terminal" evidence="2">
    <location>
        <begin position="327"/>
        <end position="394"/>
    </location>
</feature>
<feature type="region of interest" description="Disordered" evidence="1">
    <location>
        <begin position="103"/>
        <end position="151"/>
    </location>
</feature>
<feature type="compositionally biased region" description="Basic and acidic residues" evidence="1">
    <location>
        <begin position="43"/>
        <end position="55"/>
    </location>
</feature>
<feature type="region of interest" description="Disordered" evidence="1">
    <location>
        <begin position="394"/>
        <end position="467"/>
    </location>
</feature>
<feature type="compositionally biased region" description="Low complexity" evidence="1">
    <location>
        <begin position="399"/>
        <end position="414"/>
    </location>
</feature>
<dbReference type="CDD" id="cd17470">
    <property type="entry name" value="T3SS_Flik_C"/>
    <property type="match status" value="1"/>
</dbReference>
<feature type="compositionally biased region" description="Low complexity" evidence="1">
    <location>
        <begin position="22"/>
        <end position="31"/>
    </location>
</feature>
<evidence type="ECO:0000259" key="2">
    <source>
        <dbReference type="Pfam" id="PF02120"/>
    </source>
</evidence>
<name>A0ABV2HAQ5_9HYPH</name>
<dbReference type="Gene3D" id="3.30.750.140">
    <property type="match status" value="1"/>
</dbReference>
<organism evidence="3 4">
    <name type="scientific">Pseudorhizobium tarimense</name>
    <dbReference type="NCBI Taxonomy" id="1079109"/>
    <lineage>
        <taxon>Bacteria</taxon>
        <taxon>Pseudomonadati</taxon>
        <taxon>Pseudomonadota</taxon>
        <taxon>Alphaproteobacteria</taxon>
        <taxon>Hyphomicrobiales</taxon>
        <taxon>Rhizobiaceae</taxon>
        <taxon>Rhizobium/Agrobacterium group</taxon>
        <taxon>Pseudorhizobium</taxon>
    </lineage>
</organism>
<keyword evidence="4" id="KW-1185">Reference proteome</keyword>
<reference evidence="3 4" key="1">
    <citation type="submission" date="2024-06" db="EMBL/GenBank/DDBJ databases">
        <title>Genomic Encyclopedia of Type Strains, Phase IV (KMG-IV): sequencing the most valuable type-strain genomes for metagenomic binning, comparative biology and taxonomic classification.</title>
        <authorList>
            <person name="Goeker M."/>
        </authorList>
    </citation>
    <scope>NUCLEOTIDE SEQUENCE [LARGE SCALE GENOMIC DNA]</scope>
    <source>
        <strain evidence="3 4">DSM 105042</strain>
    </source>
</reference>
<dbReference type="Pfam" id="PF02120">
    <property type="entry name" value="Flg_hook"/>
    <property type="match status" value="1"/>
</dbReference>
<accession>A0ABV2HAQ5</accession>
<feature type="region of interest" description="Disordered" evidence="1">
    <location>
        <begin position="1"/>
        <end position="67"/>
    </location>
</feature>
<dbReference type="InterPro" id="IPR021136">
    <property type="entry name" value="Flagellar_hook_control-like_C"/>
</dbReference>
<evidence type="ECO:0000313" key="3">
    <source>
        <dbReference type="EMBL" id="MET3587611.1"/>
    </source>
</evidence>
<evidence type="ECO:0000313" key="4">
    <source>
        <dbReference type="Proteomes" id="UP001549031"/>
    </source>
</evidence>
<protein>
    <submittedName>
        <fullName evidence="3">Chemotaxis protein MotD</fullName>
    </submittedName>
</protein>
<feature type="compositionally biased region" description="Polar residues" evidence="1">
    <location>
        <begin position="168"/>
        <end position="180"/>
    </location>
</feature>
<dbReference type="Proteomes" id="UP001549031">
    <property type="component" value="Unassembled WGS sequence"/>
</dbReference>
<dbReference type="RefSeq" id="WP_247245551.1">
    <property type="nucleotide sequence ID" value="NZ_JALJRA010000016.1"/>
</dbReference>
<dbReference type="InterPro" id="IPR038610">
    <property type="entry name" value="FliK-like_C_sf"/>
</dbReference>
<comment type="caution">
    <text evidence="3">The sequence shown here is derived from an EMBL/GenBank/DDBJ whole genome shotgun (WGS) entry which is preliminary data.</text>
</comment>
<evidence type="ECO:0000256" key="1">
    <source>
        <dbReference type="SAM" id="MobiDB-lite"/>
    </source>
</evidence>
<proteinExistence type="predicted"/>
<feature type="compositionally biased region" description="Polar residues" evidence="1">
    <location>
        <begin position="418"/>
        <end position="430"/>
    </location>
</feature>
<feature type="region of interest" description="Disordered" evidence="1">
    <location>
        <begin position="168"/>
        <end position="203"/>
    </location>
</feature>